<organism evidence="2">
    <name type="scientific">Rhizophora mucronata</name>
    <name type="common">Asiatic mangrove</name>
    <dbReference type="NCBI Taxonomy" id="61149"/>
    <lineage>
        <taxon>Eukaryota</taxon>
        <taxon>Viridiplantae</taxon>
        <taxon>Streptophyta</taxon>
        <taxon>Embryophyta</taxon>
        <taxon>Tracheophyta</taxon>
        <taxon>Spermatophyta</taxon>
        <taxon>Magnoliopsida</taxon>
        <taxon>eudicotyledons</taxon>
        <taxon>Gunneridae</taxon>
        <taxon>Pentapetalae</taxon>
        <taxon>rosids</taxon>
        <taxon>fabids</taxon>
        <taxon>Malpighiales</taxon>
        <taxon>Rhizophoraceae</taxon>
        <taxon>Rhizophora</taxon>
    </lineage>
</organism>
<dbReference type="EMBL" id="GGEC01062432">
    <property type="protein sequence ID" value="MBX42916.1"/>
    <property type="molecule type" value="Transcribed_RNA"/>
</dbReference>
<dbReference type="AlphaFoldDB" id="A0A2P2NKB4"/>
<sequence length="31" mass="3351">MVDGEEMRTIGGKPSEVSVHKSLGLEKVHCP</sequence>
<name>A0A2P2NKB4_RHIMU</name>
<evidence type="ECO:0000313" key="2">
    <source>
        <dbReference type="EMBL" id="MBX42916.1"/>
    </source>
</evidence>
<protein>
    <submittedName>
        <fullName evidence="2">Uncharacterized protein</fullName>
    </submittedName>
</protein>
<evidence type="ECO:0000256" key="1">
    <source>
        <dbReference type="SAM" id="MobiDB-lite"/>
    </source>
</evidence>
<accession>A0A2P2NKB4</accession>
<feature type="region of interest" description="Disordered" evidence="1">
    <location>
        <begin position="1"/>
        <end position="31"/>
    </location>
</feature>
<proteinExistence type="predicted"/>
<reference evidence="2" key="1">
    <citation type="submission" date="2018-02" db="EMBL/GenBank/DDBJ databases">
        <title>Rhizophora mucronata_Transcriptome.</title>
        <authorList>
            <person name="Meera S.P."/>
            <person name="Sreeshan A."/>
            <person name="Augustine A."/>
        </authorList>
    </citation>
    <scope>NUCLEOTIDE SEQUENCE</scope>
    <source>
        <tissue evidence="2">Leaf</tissue>
    </source>
</reference>